<dbReference type="Proteomes" id="UP001596524">
    <property type="component" value="Unassembled WGS sequence"/>
</dbReference>
<reference evidence="3" key="1">
    <citation type="journal article" date="2019" name="Int. J. Syst. Evol. Microbiol.">
        <title>The Global Catalogue of Microorganisms (GCM) 10K type strain sequencing project: providing services to taxonomists for standard genome sequencing and annotation.</title>
        <authorList>
            <consortium name="The Broad Institute Genomics Platform"/>
            <consortium name="The Broad Institute Genome Sequencing Center for Infectious Disease"/>
            <person name="Wu L."/>
            <person name="Ma J."/>
        </authorList>
    </citation>
    <scope>NUCLEOTIDE SEQUENCE [LARGE SCALE GENOMIC DNA]</scope>
    <source>
        <strain evidence="3">FCH27</strain>
    </source>
</reference>
<evidence type="ECO:0008006" key="4">
    <source>
        <dbReference type="Google" id="ProtNLM"/>
    </source>
</evidence>
<dbReference type="EMBL" id="JBHTCH010000005">
    <property type="protein sequence ID" value="MFC7359911.1"/>
    <property type="molecule type" value="Genomic_DNA"/>
</dbReference>
<feature type="transmembrane region" description="Helical" evidence="1">
    <location>
        <begin position="65"/>
        <end position="82"/>
    </location>
</feature>
<keyword evidence="1" id="KW-0812">Transmembrane</keyword>
<keyword evidence="1" id="KW-1133">Transmembrane helix</keyword>
<name>A0ABW2MY04_9ACTN</name>
<keyword evidence="1" id="KW-0472">Membrane</keyword>
<protein>
    <recommendedName>
        <fullName evidence="4">Major facilitator superfamily (MFS) profile domain-containing protein</fullName>
    </recommendedName>
</protein>
<proteinExistence type="predicted"/>
<feature type="transmembrane region" description="Helical" evidence="1">
    <location>
        <begin position="37"/>
        <end position="58"/>
    </location>
</feature>
<comment type="caution">
    <text evidence="2">The sequence shown here is derived from an EMBL/GenBank/DDBJ whole genome shotgun (WGS) entry which is preliminary data.</text>
</comment>
<accession>A0ABW2MY04</accession>
<keyword evidence="3" id="KW-1185">Reference proteome</keyword>
<evidence type="ECO:0000313" key="2">
    <source>
        <dbReference type="EMBL" id="MFC7359911.1"/>
    </source>
</evidence>
<evidence type="ECO:0000256" key="1">
    <source>
        <dbReference type="SAM" id="Phobius"/>
    </source>
</evidence>
<evidence type="ECO:0000313" key="3">
    <source>
        <dbReference type="Proteomes" id="UP001596524"/>
    </source>
</evidence>
<organism evidence="2 3">
    <name type="scientific">Nocardioides astragali</name>
    <dbReference type="NCBI Taxonomy" id="1776736"/>
    <lineage>
        <taxon>Bacteria</taxon>
        <taxon>Bacillati</taxon>
        <taxon>Actinomycetota</taxon>
        <taxon>Actinomycetes</taxon>
        <taxon>Propionibacteriales</taxon>
        <taxon>Nocardioidaceae</taxon>
        <taxon>Nocardioides</taxon>
    </lineage>
</organism>
<gene>
    <name evidence="2" type="ORF">ACFQO6_06480</name>
</gene>
<sequence length="83" mass="8439">MVVALGGLFAGWATVPSLIGLSFEVNGFGSDSTPLGVLGYVLLTLLWPVLTVGIGMWLGRVWSGLAAYGVGVAMGVVVLGIFA</sequence>